<proteinExistence type="predicted"/>
<dbReference type="RefSeq" id="WP_101330929.1">
    <property type="nucleotide sequence ID" value="NZ_PJNH01000001.1"/>
</dbReference>
<dbReference type="EMBL" id="PJNH01000001">
    <property type="protein sequence ID" value="PKR79185.1"/>
    <property type="molecule type" value="Genomic_DNA"/>
</dbReference>
<protein>
    <submittedName>
        <fullName evidence="2">Uncharacterized protein</fullName>
    </submittedName>
</protein>
<accession>A0A2I0QXX9</accession>
<dbReference type="Proteomes" id="UP000243524">
    <property type="component" value="Unassembled WGS sequence"/>
</dbReference>
<evidence type="ECO:0000256" key="1">
    <source>
        <dbReference type="SAM" id="MobiDB-lite"/>
    </source>
</evidence>
<dbReference type="OrthoDB" id="2300838at2"/>
<dbReference type="AlphaFoldDB" id="A0A2I0QXX9"/>
<feature type="compositionally biased region" description="Basic and acidic residues" evidence="1">
    <location>
        <begin position="315"/>
        <end position="326"/>
    </location>
</feature>
<name>A0A2I0QXX9_9BACI</name>
<keyword evidence="3" id="KW-1185">Reference proteome</keyword>
<reference evidence="2 3" key="1">
    <citation type="submission" date="2017-06" db="EMBL/GenBank/DDBJ databases">
        <title>the draft geome sequence of Illustriluteabacillus marina B3227.</title>
        <authorList>
            <person name="He R.-H."/>
            <person name="Du Z.-J."/>
        </authorList>
    </citation>
    <scope>NUCLEOTIDE SEQUENCE [LARGE SCALE GENOMIC DNA]</scope>
    <source>
        <strain evidence="2 3">B3227</strain>
    </source>
</reference>
<evidence type="ECO:0000313" key="2">
    <source>
        <dbReference type="EMBL" id="PKR79185.1"/>
    </source>
</evidence>
<sequence>MKYILCQPAIKRFEWELEVCITRLHQLGIRDIILLFTQQDERVPVYLEEHYDVEAHVYADERMDKSYIPSVKPYLWMKYLEEDPTREKKTYFYLDSDVLFRDVPKVKPKKDTWYASDCESYLSVHYIDSKGTDLLDRMCDVINIEPSLIRDQHPIGGAQWVIKHPTYQYWKKVYEDSNKLYQFLLSVEPEYVRKNDSNYVPIQKWTAEMWAQLWNVYHFGKQVETPKELEFCWPMDPVEKYDETNIFHNAGVMDDHQKLFFKGKYVSRTPFEDDLSHVDQNKASYEYVKAIKETKNMAKSAKSKYLSNENWRDLDDEKEYEKDKPWPRPVNKKVSQERIDELLSDQNKAGRPMIRKVEE</sequence>
<feature type="region of interest" description="Disordered" evidence="1">
    <location>
        <begin position="315"/>
        <end position="359"/>
    </location>
</feature>
<gene>
    <name evidence="2" type="ORF">CEY16_05410</name>
</gene>
<evidence type="ECO:0000313" key="3">
    <source>
        <dbReference type="Proteomes" id="UP000243524"/>
    </source>
</evidence>
<comment type="caution">
    <text evidence="2">The sequence shown here is derived from an EMBL/GenBank/DDBJ whole genome shotgun (WGS) entry which is preliminary data.</text>
</comment>
<organism evidence="2 3">
    <name type="scientific">Halalkalibacillus sediminis</name>
    <dbReference type="NCBI Taxonomy" id="2018042"/>
    <lineage>
        <taxon>Bacteria</taxon>
        <taxon>Bacillati</taxon>
        <taxon>Bacillota</taxon>
        <taxon>Bacilli</taxon>
        <taxon>Bacillales</taxon>
        <taxon>Bacillaceae</taxon>
        <taxon>Halalkalibacillus</taxon>
    </lineage>
</organism>